<dbReference type="InterPro" id="IPR017441">
    <property type="entry name" value="Protein_kinase_ATP_BS"/>
</dbReference>
<proteinExistence type="inferred from homology"/>
<dbReference type="InterPro" id="IPR003441">
    <property type="entry name" value="NAC-dom"/>
</dbReference>
<evidence type="ECO:0000256" key="4">
    <source>
        <dbReference type="ARBA" id="ARBA00022679"/>
    </source>
</evidence>
<keyword evidence="3" id="KW-0723">Serine/threonine-protein kinase</keyword>
<dbReference type="Proteomes" id="UP000467840">
    <property type="component" value="Chromosome 13"/>
</dbReference>
<dbReference type="Gene3D" id="1.10.510.10">
    <property type="entry name" value="Transferase(Phosphotransferase) domain 1"/>
    <property type="match status" value="1"/>
</dbReference>
<comment type="similarity">
    <text evidence="2">Belongs to the methyltransferase superfamily. RRP8 family.</text>
</comment>
<evidence type="ECO:0000313" key="19">
    <source>
        <dbReference type="Proteomes" id="UP000467840"/>
    </source>
</evidence>
<feature type="region of interest" description="Disordered" evidence="15">
    <location>
        <begin position="802"/>
        <end position="821"/>
    </location>
</feature>
<feature type="region of interest" description="Disordered" evidence="15">
    <location>
        <begin position="1019"/>
        <end position="1043"/>
    </location>
</feature>
<dbReference type="FunFam" id="3.30.200.20:FF:000034">
    <property type="entry name" value="Kinase suppressor of Ras 1"/>
    <property type="match status" value="1"/>
</dbReference>
<feature type="compositionally biased region" description="Basic and acidic residues" evidence="15">
    <location>
        <begin position="1032"/>
        <end position="1043"/>
    </location>
</feature>
<dbReference type="Pfam" id="PF07714">
    <property type="entry name" value="PK_Tyr_Ser-Thr"/>
    <property type="match status" value="1"/>
</dbReference>
<dbReference type="InterPro" id="IPR029063">
    <property type="entry name" value="SAM-dependent_MTases_sf"/>
</dbReference>
<keyword evidence="11" id="KW-0539">Nucleus</keyword>
<dbReference type="Pfam" id="PF05148">
    <property type="entry name" value="Methyltransf_8"/>
    <property type="match status" value="1"/>
</dbReference>
<evidence type="ECO:0000256" key="9">
    <source>
        <dbReference type="ARBA" id="ARBA00023125"/>
    </source>
</evidence>
<feature type="compositionally biased region" description="Polar residues" evidence="15">
    <location>
        <begin position="1367"/>
        <end position="1379"/>
    </location>
</feature>
<feature type="region of interest" description="Disordered" evidence="15">
    <location>
        <begin position="1463"/>
        <end position="1512"/>
    </location>
</feature>
<dbReference type="Gene3D" id="3.40.50.150">
    <property type="entry name" value="Vaccinia Virus protein VP39"/>
    <property type="match status" value="1"/>
</dbReference>
<dbReference type="InterPro" id="IPR044799">
    <property type="entry name" value="SOG1-like"/>
</dbReference>
<dbReference type="Pfam" id="PF02365">
    <property type="entry name" value="NAM"/>
    <property type="match status" value="1"/>
</dbReference>
<keyword evidence="10" id="KW-0804">Transcription</keyword>
<evidence type="ECO:0000259" key="16">
    <source>
        <dbReference type="PROSITE" id="PS50011"/>
    </source>
</evidence>
<dbReference type="SUPFAM" id="SSF53335">
    <property type="entry name" value="S-adenosyl-L-methionine-dependent methyltransferases"/>
    <property type="match status" value="1"/>
</dbReference>
<evidence type="ECO:0000256" key="10">
    <source>
        <dbReference type="ARBA" id="ARBA00023163"/>
    </source>
</evidence>
<comment type="catalytic activity">
    <reaction evidence="13">
        <text>L-seryl-[protein] + ATP = O-phospho-L-seryl-[protein] + ADP + H(+)</text>
        <dbReference type="Rhea" id="RHEA:17989"/>
        <dbReference type="Rhea" id="RHEA-COMP:9863"/>
        <dbReference type="Rhea" id="RHEA-COMP:11604"/>
        <dbReference type="ChEBI" id="CHEBI:15378"/>
        <dbReference type="ChEBI" id="CHEBI:29999"/>
        <dbReference type="ChEBI" id="CHEBI:30616"/>
        <dbReference type="ChEBI" id="CHEBI:83421"/>
        <dbReference type="ChEBI" id="CHEBI:456216"/>
        <dbReference type="EC" id="2.7.11.1"/>
    </reaction>
</comment>
<evidence type="ECO:0000256" key="1">
    <source>
        <dbReference type="ARBA" id="ARBA00004604"/>
    </source>
</evidence>
<dbReference type="FunFam" id="2.170.150.80:FF:000009">
    <property type="entry name" value="NAC domain-containing protein 8"/>
    <property type="match status" value="1"/>
</dbReference>
<feature type="binding site" evidence="14">
    <location>
        <position position="260"/>
    </location>
    <ligand>
        <name>ATP</name>
        <dbReference type="ChEBI" id="CHEBI:30616"/>
    </ligand>
</feature>
<comment type="caution">
    <text evidence="18">The sequence shown here is derived from an EMBL/GenBank/DDBJ whole genome shotgun (WGS) entry which is preliminary data.</text>
</comment>
<dbReference type="GO" id="GO:0005524">
    <property type="term" value="F:ATP binding"/>
    <property type="evidence" value="ECO:0007669"/>
    <property type="project" value="UniProtKB-UniRule"/>
</dbReference>
<protein>
    <submittedName>
        <fullName evidence="18">Uncharacterized protein</fullName>
    </submittedName>
</protein>
<evidence type="ECO:0000256" key="8">
    <source>
        <dbReference type="ARBA" id="ARBA00023015"/>
    </source>
</evidence>
<organism evidence="18 19">
    <name type="scientific">Hevea brasiliensis</name>
    <name type="common">Para rubber tree</name>
    <name type="synonym">Siphonia brasiliensis</name>
    <dbReference type="NCBI Taxonomy" id="3981"/>
    <lineage>
        <taxon>Eukaryota</taxon>
        <taxon>Viridiplantae</taxon>
        <taxon>Streptophyta</taxon>
        <taxon>Embryophyta</taxon>
        <taxon>Tracheophyta</taxon>
        <taxon>Spermatophyta</taxon>
        <taxon>Magnoliopsida</taxon>
        <taxon>eudicotyledons</taxon>
        <taxon>Gunneridae</taxon>
        <taxon>Pentapetalae</taxon>
        <taxon>rosids</taxon>
        <taxon>fabids</taxon>
        <taxon>Malpighiales</taxon>
        <taxon>Euphorbiaceae</taxon>
        <taxon>Crotonoideae</taxon>
        <taxon>Micrandreae</taxon>
        <taxon>Hevea</taxon>
    </lineage>
</organism>
<dbReference type="PROSITE" id="PS50011">
    <property type="entry name" value="PROTEIN_KINASE_DOM"/>
    <property type="match status" value="1"/>
</dbReference>
<dbReference type="GO" id="GO:0000976">
    <property type="term" value="F:transcription cis-regulatory region binding"/>
    <property type="evidence" value="ECO:0007669"/>
    <property type="project" value="TreeGrafter"/>
</dbReference>
<evidence type="ECO:0000256" key="3">
    <source>
        <dbReference type="ARBA" id="ARBA00022527"/>
    </source>
</evidence>
<keyword evidence="8" id="KW-0805">Transcription regulation</keyword>
<feature type="compositionally biased region" description="Acidic residues" evidence="15">
    <location>
        <begin position="1238"/>
        <end position="1253"/>
    </location>
</feature>
<dbReference type="InterPro" id="IPR007823">
    <property type="entry name" value="RRP8"/>
</dbReference>
<feature type="compositionally biased region" description="Basic and acidic residues" evidence="15">
    <location>
        <begin position="1312"/>
        <end position="1332"/>
    </location>
</feature>
<dbReference type="EMBL" id="JAAGAX010000014">
    <property type="protein sequence ID" value="KAF2292276.1"/>
    <property type="molecule type" value="Genomic_DNA"/>
</dbReference>
<evidence type="ECO:0000256" key="6">
    <source>
        <dbReference type="ARBA" id="ARBA00022777"/>
    </source>
</evidence>
<dbReference type="Gene3D" id="1.10.10.2150">
    <property type="entry name" value="Ribosomal RNA-processing protein 8, N-terminal domain"/>
    <property type="match status" value="1"/>
</dbReference>
<dbReference type="GO" id="GO:0008168">
    <property type="term" value="F:methyltransferase activity"/>
    <property type="evidence" value="ECO:0007669"/>
    <property type="project" value="InterPro"/>
</dbReference>
<dbReference type="InterPro" id="IPR008271">
    <property type="entry name" value="Ser/Thr_kinase_AS"/>
</dbReference>
<dbReference type="InterPro" id="IPR001245">
    <property type="entry name" value="Ser-Thr/Tyr_kinase_cat_dom"/>
</dbReference>
<gene>
    <name evidence="18" type="ORF">GH714_018368</name>
</gene>
<feature type="compositionally biased region" description="Basic and acidic residues" evidence="15">
    <location>
        <begin position="1471"/>
        <end position="1492"/>
    </location>
</feature>
<keyword evidence="6" id="KW-0418">Kinase</keyword>
<dbReference type="InterPro" id="IPR036093">
    <property type="entry name" value="NAC_dom_sf"/>
</dbReference>
<dbReference type="InterPro" id="IPR000719">
    <property type="entry name" value="Prot_kinase_dom"/>
</dbReference>
<evidence type="ECO:0000313" key="18">
    <source>
        <dbReference type="EMBL" id="KAF2292276.1"/>
    </source>
</evidence>
<evidence type="ECO:0000256" key="13">
    <source>
        <dbReference type="ARBA" id="ARBA00048679"/>
    </source>
</evidence>
<dbReference type="InterPro" id="IPR011009">
    <property type="entry name" value="Kinase-like_dom_sf"/>
</dbReference>
<dbReference type="CDD" id="cd13999">
    <property type="entry name" value="STKc_MAP3K-like"/>
    <property type="match status" value="1"/>
</dbReference>
<dbReference type="CDD" id="cd02440">
    <property type="entry name" value="AdoMet_MTases"/>
    <property type="match status" value="1"/>
</dbReference>
<reference evidence="18 19" key="1">
    <citation type="journal article" date="2020" name="Mol. Plant">
        <title>The Chromosome-Based Rubber Tree Genome Provides New Insights into Spurge Genome Evolution and Rubber Biosynthesis.</title>
        <authorList>
            <person name="Liu J."/>
            <person name="Shi C."/>
            <person name="Shi C.C."/>
            <person name="Li W."/>
            <person name="Zhang Q.J."/>
            <person name="Zhang Y."/>
            <person name="Li K."/>
            <person name="Lu H.F."/>
            <person name="Shi C."/>
            <person name="Zhu S.T."/>
            <person name="Xiao Z.Y."/>
            <person name="Nan H."/>
            <person name="Yue Y."/>
            <person name="Zhu X.G."/>
            <person name="Wu Y."/>
            <person name="Hong X.N."/>
            <person name="Fan G.Y."/>
            <person name="Tong Y."/>
            <person name="Zhang D."/>
            <person name="Mao C.L."/>
            <person name="Liu Y.L."/>
            <person name="Hao S.J."/>
            <person name="Liu W.Q."/>
            <person name="Lv M.Q."/>
            <person name="Zhang H.B."/>
            <person name="Liu Y."/>
            <person name="Hu-Tang G.R."/>
            <person name="Wang J.P."/>
            <person name="Wang J.H."/>
            <person name="Sun Y.H."/>
            <person name="Ni S.B."/>
            <person name="Chen W.B."/>
            <person name="Zhang X.C."/>
            <person name="Jiao Y.N."/>
            <person name="Eichler E.E."/>
            <person name="Li G.H."/>
            <person name="Liu X."/>
            <person name="Gao L.Z."/>
        </authorList>
    </citation>
    <scope>NUCLEOTIDE SEQUENCE [LARGE SCALE GENOMIC DNA]</scope>
    <source>
        <strain evidence="19">cv. GT1</strain>
        <tissue evidence="18">Leaf</tissue>
    </source>
</reference>
<dbReference type="InterPro" id="IPR042036">
    <property type="entry name" value="RRP8_N"/>
</dbReference>
<dbReference type="Gene3D" id="2.170.150.80">
    <property type="entry name" value="NAC domain"/>
    <property type="match status" value="1"/>
</dbReference>
<comment type="subcellular location">
    <subcellularLocation>
        <location evidence="1">Nucleus</location>
        <location evidence="1">Nucleolus</location>
    </subcellularLocation>
</comment>
<evidence type="ECO:0000256" key="7">
    <source>
        <dbReference type="ARBA" id="ARBA00022840"/>
    </source>
</evidence>
<dbReference type="SUPFAM" id="SSF101941">
    <property type="entry name" value="NAC domain"/>
    <property type="match status" value="1"/>
</dbReference>
<feature type="region of interest" description="Disordered" evidence="15">
    <location>
        <begin position="1298"/>
        <end position="1386"/>
    </location>
</feature>
<evidence type="ECO:0000256" key="11">
    <source>
        <dbReference type="ARBA" id="ARBA00023242"/>
    </source>
</evidence>
<feature type="domain" description="Protein kinase" evidence="16">
    <location>
        <begin position="233"/>
        <end position="497"/>
    </location>
</feature>
<feature type="compositionally biased region" description="Basic and acidic residues" evidence="15">
    <location>
        <begin position="1208"/>
        <end position="1223"/>
    </location>
</feature>
<keyword evidence="19" id="KW-1185">Reference proteome</keyword>
<dbReference type="Gene3D" id="3.30.200.20">
    <property type="entry name" value="Phosphorylase Kinase, domain 1"/>
    <property type="match status" value="1"/>
</dbReference>
<dbReference type="PROSITE" id="PS51005">
    <property type="entry name" value="NAC"/>
    <property type="match status" value="1"/>
</dbReference>
<dbReference type="FunFam" id="3.40.50.150:FF:000068">
    <property type="entry name" value="Ribosomal RNA-processing protein 8"/>
    <property type="match status" value="1"/>
</dbReference>
<dbReference type="PROSITE" id="PS00107">
    <property type="entry name" value="PROTEIN_KINASE_ATP"/>
    <property type="match status" value="1"/>
</dbReference>
<evidence type="ECO:0000256" key="14">
    <source>
        <dbReference type="PROSITE-ProRule" id="PRU10141"/>
    </source>
</evidence>
<evidence type="ECO:0000256" key="2">
    <source>
        <dbReference type="ARBA" id="ARBA00006301"/>
    </source>
</evidence>
<comment type="catalytic activity">
    <reaction evidence="12">
        <text>L-threonyl-[protein] + ATP = O-phospho-L-threonyl-[protein] + ADP + H(+)</text>
        <dbReference type="Rhea" id="RHEA:46608"/>
        <dbReference type="Rhea" id="RHEA-COMP:11060"/>
        <dbReference type="Rhea" id="RHEA-COMP:11605"/>
        <dbReference type="ChEBI" id="CHEBI:15378"/>
        <dbReference type="ChEBI" id="CHEBI:30013"/>
        <dbReference type="ChEBI" id="CHEBI:30616"/>
        <dbReference type="ChEBI" id="CHEBI:61977"/>
        <dbReference type="ChEBI" id="CHEBI:456216"/>
        <dbReference type="EC" id="2.7.11.1"/>
    </reaction>
</comment>
<keyword evidence="4" id="KW-0808">Transferase</keyword>
<keyword evidence="5 14" id="KW-0547">Nucleotide-binding</keyword>
<accession>A0A6A6KW68</accession>
<dbReference type="PANTHER" id="PTHR31079:SF2">
    <property type="entry name" value="NAC DOMAIN CONTAINING PROTEIN 44-RELATED"/>
    <property type="match status" value="1"/>
</dbReference>
<evidence type="ECO:0000259" key="17">
    <source>
        <dbReference type="PROSITE" id="PS51005"/>
    </source>
</evidence>
<feature type="region of interest" description="Disordered" evidence="15">
    <location>
        <begin position="1208"/>
        <end position="1265"/>
    </location>
</feature>
<feature type="domain" description="NAC" evidence="17">
    <location>
        <begin position="616"/>
        <end position="777"/>
    </location>
</feature>
<dbReference type="PANTHER" id="PTHR31079">
    <property type="entry name" value="NAC DOMAIN-CONTAINING PROTEIN 73"/>
    <property type="match status" value="1"/>
</dbReference>
<dbReference type="GO" id="GO:0003700">
    <property type="term" value="F:DNA-binding transcription factor activity"/>
    <property type="evidence" value="ECO:0007669"/>
    <property type="project" value="InterPro"/>
</dbReference>
<keyword evidence="9" id="KW-0238">DNA-binding</keyword>
<dbReference type="GO" id="GO:0005730">
    <property type="term" value="C:nucleolus"/>
    <property type="evidence" value="ECO:0007669"/>
    <property type="project" value="UniProtKB-SubCell"/>
</dbReference>
<dbReference type="SUPFAM" id="SSF56112">
    <property type="entry name" value="Protein kinase-like (PK-like)"/>
    <property type="match status" value="1"/>
</dbReference>
<name>A0A6A6KW68_HEVBR</name>
<dbReference type="PROSITE" id="PS00108">
    <property type="entry name" value="PROTEIN_KINASE_ST"/>
    <property type="match status" value="1"/>
</dbReference>
<dbReference type="SMART" id="SM00220">
    <property type="entry name" value="S_TKc"/>
    <property type="match status" value="1"/>
</dbReference>
<evidence type="ECO:0000256" key="12">
    <source>
        <dbReference type="ARBA" id="ARBA00047899"/>
    </source>
</evidence>
<sequence>MGFLDSGEEALNYFKEDPSLFDMYHSGYQEQMSHWPEQPVNIIINWLKDRSSLVVADFGCGDARLAKNVKNKVFSFDLVSKDPSVIACDMSNTPLDASSVDVAVFCLSLMGTNFPSYLQEAHRVLKPNGWLLIAEVKSRFDPNTGGADPNKFSKAVTDLGFASMLKDFSNKMFILLYFRKKEKQSSKRKEIEWPELKPCLYKRRVESEMGSNNAFYSGEFNLDDKWLVDPKLLFVGPKIGEGAHAKVYEGKYKNQNVAIKVVHRGETPEEIAKREARFAREVAMLSRVQHKNLVKFIGACKEPVMVIVTELLLGGTLRKYLLNLRPRCLEMHVAIGFALDIARAMECIHAHGIIHRDLKPENLILTADHKTVKLADFGLAREESLTEMMTAETGTYRWMAPELYSTVTLRHGEKKHYNHKVDAYSFAIVLWELIHNKLPFEGMSNLQAAYAAAFKNVRPSAENLPEDLAMIVTSCWQEDPNARPNFGQIIQMLLHYLSTVSPQEPVIAARIFTSENAVLPPESPGTSSLMAVRDDSGETPEAQMEDKPRIFSSSIGNWLMGFFWAWLIDSRTIARKVRNPARASAYQIKDYGANCECPNCHHFIDNSDVSHDWPGLPAGVKFDPSDAQILEHLAAKCGVGDSKPQAFIDEFIPTLVDDKGICYTHPENLPGAKKDGSSVHFFHRTINAYATGQRKRRKVHNGQGSNEDHVRWHKTGKTKSVMENGVQKGCKKIMVLYKSAKKGSKPDKSNWVMHQYHLGTDEDEKDGEYVVSKIFYQQPKQTDMNDDGLTVEDSDILALHASPRTPITNPPNPPRHKKSDTFDDAADEMEEDIIKGAPDVPAPSVHPEDDVGCHAWLAGESQAVENPDFSGINDSLLCEEIFDSSSLFLNGSALNNVSYSGIAHSTNQVTGNNDNNKNNNNAPCGIADLENLDLDTPPDLQLADLQFSSQDLQFSSQDSILDKFVASMDVEADVIRNAVLVKDVGRKLACINLMQPNIISEDGFPSFSLLNHPFNTGGCRGMSTSKGRSMRSRVERRMQKESGKTVREIRRAKKLKKKLMTDEERLIYNLKRAKKVALLLQKLKKYELPELAPPVHDPELLTPEQLQAYKKIGFKNKNYVPVVFVECLEVLSRICIFIGSFMRLCKTLADSDQEDLDKFIAEIEDAADREWAAEEAAEKEELSKIRYWNKEDFGGRIRRSEMHRNEVSDGRRWKGVHEKKSADRDDDSDMSEDNGQWDSDDVGDDLGSDADDSNEAHRVHSRTRDFHRKLDGVGKVYNFKGSRRNAGAKFEEKLVEECSESENMLSDLDNAIMHESDSEEERELRESREEASHSFQSKGHKSEDMLSDLDNAMWESNSEQEEHDFRASSTEASHNFQSSSDEEKDIYVYPMIRNETGVDDLENDTNENGEVLNELKASKIPGRKLERISSFRTNAKDNSMRKMAWEDSGSEDSFNNSEVAVWESDTEEEEFRAGNEGKHSYVARDENEDFRQKQVVNHKKTSKEVDENWDSE</sequence>
<dbReference type="FunFam" id="1.10.510.10:FF:000316">
    <property type="entry name" value="serine/threonine-protein kinase HT1"/>
    <property type="match status" value="1"/>
</dbReference>
<feature type="compositionally biased region" description="Basic and acidic residues" evidence="15">
    <location>
        <begin position="1254"/>
        <end position="1265"/>
    </location>
</feature>
<keyword evidence="7 14" id="KW-0067">ATP-binding</keyword>
<evidence type="ECO:0000256" key="5">
    <source>
        <dbReference type="ARBA" id="ARBA00022741"/>
    </source>
</evidence>
<evidence type="ECO:0000256" key="15">
    <source>
        <dbReference type="SAM" id="MobiDB-lite"/>
    </source>
</evidence>
<dbReference type="GO" id="GO:0004674">
    <property type="term" value="F:protein serine/threonine kinase activity"/>
    <property type="evidence" value="ECO:0007669"/>
    <property type="project" value="UniProtKB-KW"/>
</dbReference>